<organism evidence="1 2">
    <name type="scientific">Ignatzschineria ureiclastica</name>
    <dbReference type="NCBI Taxonomy" id="472582"/>
    <lineage>
        <taxon>Bacteria</taxon>
        <taxon>Pseudomonadati</taxon>
        <taxon>Pseudomonadota</taxon>
        <taxon>Gammaproteobacteria</taxon>
        <taxon>Cardiobacteriales</taxon>
        <taxon>Ignatzschineriaceae</taxon>
        <taxon>Ignatzschineria</taxon>
    </lineage>
</organism>
<dbReference type="RefSeq" id="WP_109189292.1">
    <property type="nucleotide sequence ID" value="NZ_BMYA01000002.1"/>
</dbReference>
<name>A0A2U2AD88_9GAMM</name>
<reference evidence="2" key="1">
    <citation type="submission" date="2018-05" db="EMBL/GenBank/DDBJ databases">
        <title>Ignatzschineria dubaiensis sp. nov., isolated from necrotic foot tissues of dromedaries (Camelus dromedarius) and associated maggots in Dubai, United Arab Emirates.</title>
        <authorList>
            <person name="Tsang C.C."/>
            <person name="Tang J.Y.M."/>
            <person name="Fong J.Y.H."/>
            <person name="Kinne J."/>
            <person name="Lee H.H."/>
            <person name="Joseph M."/>
            <person name="Jose S."/>
            <person name="Schuster R.K."/>
            <person name="Tang Y."/>
            <person name="Sivakumar S."/>
            <person name="Chen J.H.K."/>
            <person name="Teng J.L.L."/>
            <person name="Lau S.K.P."/>
            <person name="Wernery U."/>
            <person name="Woo P.C.Y."/>
        </authorList>
    </citation>
    <scope>NUCLEOTIDE SEQUENCE [LARGE SCALE GENOMIC DNA]</scope>
    <source>
        <strain evidence="2">KCTC 22644</strain>
    </source>
</reference>
<sequence length="107" mass="12335">MNYEDAKLFIAQICAKGQEDIGQLDLYSYILSSELQAVINMISTLESYETDDHYTWEYSYLLGQAIGSLDTSETWLIYFGQVMGQIGVQLQKVYEILNERLILLHPE</sequence>
<dbReference type="EMBL" id="QEWQ01000004">
    <property type="protein sequence ID" value="PWD80624.1"/>
    <property type="molecule type" value="Genomic_DNA"/>
</dbReference>
<keyword evidence="2" id="KW-1185">Reference proteome</keyword>
<accession>A0A2U2AD88</accession>
<evidence type="ECO:0000313" key="1">
    <source>
        <dbReference type="EMBL" id="PWD80624.1"/>
    </source>
</evidence>
<proteinExistence type="predicted"/>
<dbReference type="Proteomes" id="UP000245020">
    <property type="component" value="Unassembled WGS sequence"/>
</dbReference>
<comment type="caution">
    <text evidence="1">The sequence shown here is derived from an EMBL/GenBank/DDBJ whole genome shotgun (WGS) entry which is preliminary data.</text>
</comment>
<protein>
    <submittedName>
        <fullName evidence="1">Uncharacterized protein</fullName>
    </submittedName>
</protein>
<dbReference type="OrthoDB" id="9838297at2"/>
<evidence type="ECO:0000313" key="2">
    <source>
        <dbReference type="Proteomes" id="UP000245020"/>
    </source>
</evidence>
<gene>
    <name evidence="1" type="ORF">DC083_05730</name>
</gene>
<dbReference type="AlphaFoldDB" id="A0A2U2AD88"/>